<name>A0ABP9Y3C4_9FUNG</name>
<evidence type="ECO:0000313" key="2">
    <source>
        <dbReference type="Proteomes" id="UP001476247"/>
    </source>
</evidence>
<protein>
    <recommendedName>
        <fullName evidence="3">Something about silencing protein 4 domain-containing protein</fullName>
    </recommendedName>
</protein>
<gene>
    <name evidence="1" type="ORF">HPULCUR_006463</name>
</gene>
<proteinExistence type="predicted"/>
<organism evidence="1 2">
    <name type="scientific">Helicostylum pulchrum</name>
    <dbReference type="NCBI Taxonomy" id="562976"/>
    <lineage>
        <taxon>Eukaryota</taxon>
        <taxon>Fungi</taxon>
        <taxon>Fungi incertae sedis</taxon>
        <taxon>Mucoromycota</taxon>
        <taxon>Mucoromycotina</taxon>
        <taxon>Mucoromycetes</taxon>
        <taxon>Mucorales</taxon>
        <taxon>Mucorineae</taxon>
        <taxon>Mucoraceae</taxon>
        <taxon>Helicostylum</taxon>
    </lineage>
</organism>
<dbReference type="Proteomes" id="UP001476247">
    <property type="component" value="Unassembled WGS sequence"/>
</dbReference>
<reference evidence="1 2" key="1">
    <citation type="submission" date="2024-04" db="EMBL/GenBank/DDBJ databases">
        <title>genome sequences of Mucor flavus KT1a and Helicostylum pulchrum KT1b strains isolation_sourced from the surface of a dry-aged beef.</title>
        <authorList>
            <person name="Toyotome T."/>
            <person name="Hosono M."/>
            <person name="Torimaru M."/>
            <person name="Fukuda K."/>
            <person name="Mikami N."/>
        </authorList>
    </citation>
    <scope>NUCLEOTIDE SEQUENCE [LARGE SCALE GENOMIC DNA]</scope>
    <source>
        <strain evidence="1 2">KT1b</strain>
    </source>
</reference>
<accession>A0ABP9Y3C4</accession>
<comment type="caution">
    <text evidence="1">The sequence shown here is derived from an EMBL/GenBank/DDBJ whole genome shotgun (WGS) entry which is preliminary data.</text>
</comment>
<evidence type="ECO:0000313" key="1">
    <source>
        <dbReference type="EMBL" id="GAA5801023.1"/>
    </source>
</evidence>
<dbReference type="EMBL" id="BAABUJ010000017">
    <property type="protein sequence ID" value="GAA5801023.1"/>
    <property type="molecule type" value="Genomic_DNA"/>
</dbReference>
<evidence type="ECO:0008006" key="3">
    <source>
        <dbReference type="Google" id="ProtNLM"/>
    </source>
</evidence>
<keyword evidence="2" id="KW-1185">Reference proteome</keyword>
<sequence length="290" mass="34001">MEKRELPTRHNFLTEAVKNLLEPRKTLHEPLIDSNSIITVTSDLKLLDRYEHHTVTVPPSPIVEHVPQVTRIKPVARANKKTKIEAEDAMLTDDYYLKRHRRHEKEEKTQKNREKERLKHGYYQQKQLVERIKTMDKSLLQSIVSSIRHRTHQEGEEEEEAYLNHLHSRLLNDAVEHLRRYEVLGLNNNKQGQEVVDDHDGIINPSSPVPVPTNTSHTKFQKALQSEALKQRERQIKSFSKQPVFAGEPSHRGARRSTRHVIAFGQKLPEFEFEEFTLPHTILKWKNKKA</sequence>